<evidence type="ECO:0000259" key="1">
    <source>
        <dbReference type="Pfam" id="PF01637"/>
    </source>
</evidence>
<dbReference type="SUPFAM" id="SSF52540">
    <property type="entry name" value="P-loop containing nucleoside triphosphate hydrolases"/>
    <property type="match status" value="1"/>
</dbReference>
<dbReference type="Gene3D" id="1.10.8.60">
    <property type="match status" value="1"/>
</dbReference>
<dbReference type="EMBL" id="NDWU01000012">
    <property type="protein sequence ID" value="PUA31866.1"/>
    <property type="molecule type" value="Genomic_DNA"/>
</dbReference>
<evidence type="ECO:0000313" key="3">
    <source>
        <dbReference type="Proteomes" id="UP000244066"/>
    </source>
</evidence>
<comment type="caution">
    <text evidence="2">The sequence shown here is derived from an EMBL/GenBank/DDBJ whole genome shotgun (WGS) entry which is preliminary data.</text>
</comment>
<dbReference type="InterPro" id="IPR036390">
    <property type="entry name" value="WH_DNA-bd_sf"/>
</dbReference>
<accession>A0A2R7Y2T6</accession>
<feature type="domain" description="ATPase" evidence="1">
    <location>
        <begin position="14"/>
        <end position="211"/>
    </location>
</feature>
<sequence>MLFDLHPKENLKDLFDRETEYNTLSELVNSGRWVAVLGKRMTGKTSLVKTFAKENDGIYVNLLGAGGIEGFARRLGATGGFGLEEIGIDLKVVHLKWGKLAEGLFEKFSNKIIVLDEVQDIASPHLLKLLKYVWDTYRVRIIFSGSCIGLMRRILEPSYTSSLYGREPAKLVLKTFTPELSRNFLLEGFKQYRVRPNPDEIEEAVEKLNGYVGWLTYYGNFRCVEKMDHQKALQATIRRGVAIIKGELENFLKNRRRDLYVKVLRMAARGVRWSELKDELDVNNKVLRDVLQTLLDVMILDAENGYYQTSDPILRETVRKLPIKR</sequence>
<protein>
    <recommendedName>
        <fullName evidence="1">ATPase domain-containing protein</fullName>
    </recommendedName>
</protein>
<dbReference type="PANTHER" id="PTHR34301:SF8">
    <property type="entry name" value="ATPASE DOMAIN-CONTAINING PROTEIN"/>
    <property type="match status" value="1"/>
</dbReference>
<dbReference type="AlphaFoldDB" id="A0A2R7Y2T6"/>
<reference evidence="2 3" key="1">
    <citation type="submission" date="2017-04" db="EMBL/GenBank/DDBJ databases">
        <title>Draft Aigarchaeota genome from a New Zealand hot spring.</title>
        <authorList>
            <person name="Reysenbach A.-L."/>
            <person name="Donaho J.A."/>
            <person name="Gerhart J."/>
            <person name="Kelley J.F."/>
            <person name="Kouba K."/>
            <person name="Podar M."/>
            <person name="Stott M."/>
        </authorList>
    </citation>
    <scope>NUCLEOTIDE SEQUENCE [LARGE SCALE GENOMIC DNA]</scope>
    <source>
        <strain evidence="2">NZ13_MG1</strain>
    </source>
</reference>
<dbReference type="Gene3D" id="3.40.50.300">
    <property type="entry name" value="P-loop containing nucleotide triphosphate hydrolases"/>
    <property type="match status" value="1"/>
</dbReference>
<proteinExistence type="predicted"/>
<dbReference type="SUPFAM" id="SSF46785">
    <property type="entry name" value="Winged helix' DNA-binding domain"/>
    <property type="match status" value="1"/>
</dbReference>
<organism evidence="2 3">
    <name type="scientific">Candidatus Terraquivivens tikiterensis</name>
    <dbReference type="NCBI Taxonomy" id="1980982"/>
    <lineage>
        <taxon>Archaea</taxon>
        <taxon>Nitrososphaerota</taxon>
        <taxon>Candidatus Wolframiiraptoraceae</taxon>
        <taxon>Candidatus Terraquivivens</taxon>
    </lineage>
</organism>
<dbReference type="PANTHER" id="PTHR34301">
    <property type="entry name" value="DNA-BINDING PROTEIN-RELATED"/>
    <property type="match status" value="1"/>
</dbReference>
<name>A0A2R7Y2T6_9ARCH</name>
<dbReference type="Pfam" id="PF01637">
    <property type="entry name" value="ATPase_2"/>
    <property type="match status" value="1"/>
</dbReference>
<dbReference type="Gene3D" id="1.10.10.10">
    <property type="entry name" value="Winged helix-like DNA-binding domain superfamily/Winged helix DNA-binding domain"/>
    <property type="match status" value="1"/>
</dbReference>
<dbReference type="GO" id="GO:0005524">
    <property type="term" value="F:ATP binding"/>
    <property type="evidence" value="ECO:0007669"/>
    <property type="project" value="InterPro"/>
</dbReference>
<dbReference type="InterPro" id="IPR036388">
    <property type="entry name" value="WH-like_DNA-bd_sf"/>
</dbReference>
<dbReference type="InterPro" id="IPR011579">
    <property type="entry name" value="ATPase_dom"/>
</dbReference>
<dbReference type="Proteomes" id="UP000244066">
    <property type="component" value="Unassembled WGS sequence"/>
</dbReference>
<gene>
    <name evidence="2" type="ORF">B9J98_05065</name>
</gene>
<evidence type="ECO:0000313" key="2">
    <source>
        <dbReference type="EMBL" id="PUA31866.1"/>
    </source>
</evidence>
<dbReference type="InterPro" id="IPR027417">
    <property type="entry name" value="P-loop_NTPase"/>
</dbReference>